<evidence type="ECO:0000313" key="2">
    <source>
        <dbReference type="EMBL" id="PKI53571.1"/>
    </source>
</evidence>
<dbReference type="AlphaFoldDB" id="A0A2I0JBE7"/>
<dbReference type="Proteomes" id="UP000233551">
    <property type="component" value="Unassembled WGS sequence"/>
</dbReference>
<feature type="region of interest" description="Disordered" evidence="1">
    <location>
        <begin position="52"/>
        <end position="105"/>
    </location>
</feature>
<reference evidence="2 3" key="1">
    <citation type="submission" date="2017-11" db="EMBL/GenBank/DDBJ databases">
        <title>De-novo sequencing of pomegranate (Punica granatum L.) genome.</title>
        <authorList>
            <person name="Akparov Z."/>
            <person name="Amiraslanov A."/>
            <person name="Hajiyeva S."/>
            <person name="Abbasov M."/>
            <person name="Kaur K."/>
            <person name="Hamwieh A."/>
            <person name="Solovyev V."/>
            <person name="Salamov A."/>
            <person name="Braich B."/>
            <person name="Kosarev P."/>
            <person name="Mahmoud A."/>
            <person name="Hajiyev E."/>
            <person name="Babayeva S."/>
            <person name="Izzatullayeva V."/>
            <person name="Mammadov A."/>
            <person name="Mammadov A."/>
            <person name="Sharifova S."/>
            <person name="Ojaghi J."/>
            <person name="Eynullazada K."/>
            <person name="Bayramov B."/>
            <person name="Abdulazimova A."/>
            <person name="Shahmuradov I."/>
        </authorList>
    </citation>
    <scope>NUCLEOTIDE SEQUENCE [LARGE SCALE GENOMIC DNA]</scope>
    <source>
        <strain evidence="3">cv. AG2017</strain>
        <tissue evidence="2">Leaf</tissue>
    </source>
</reference>
<organism evidence="2 3">
    <name type="scientific">Punica granatum</name>
    <name type="common">Pomegranate</name>
    <dbReference type="NCBI Taxonomy" id="22663"/>
    <lineage>
        <taxon>Eukaryota</taxon>
        <taxon>Viridiplantae</taxon>
        <taxon>Streptophyta</taxon>
        <taxon>Embryophyta</taxon>
        <taxon>Tracheophyta</taxon>
        <taxon>Spermatophyta</taxon>
        <taxon>Magnoliopsida</taxon>
        <taxon>eudicotyledons</taxon>
        <taxon>Gunneridae</taxon>
        <taxon>Pentapetalae</taxon>
        <taxon>rosids</taxon>
        <taxon>malvids</taxon>
        <taxon>Myrtales</taxon>
        <taxon>Lythraceae</taxon>
        <taxon>Punica</taxon>
    </lineage>
</organism>
<keyword evidence="3" id="KW-1185">Reference proteome</keyword>
<protein>
    <submittedName>
        <fullName evidence="2">Uncharacterized protein</fullName>
    </submittedName>
</protein>
<accession>A0A2I0JBE7</accession>
<proteinExistence type="predicted"/>
<name>A0A2I0JBE7_PUNGR</name>
<dbReference type="EMBL" id="PGOL01001850">
    <property type="protein sequence ID" value="PKI53571.1"/>
    <property type="molecule type" value="Genomic_DNA"/>
</dbReference>
<comment type="caution">
    <text evidence="2">The sequence shown here is derived from an EMBL/GenBank/DDBJ whole genome shotgun (WGS) entry which is preliminary data.</text>
</comment>
<evidence type="ECO:0000313" key="3">
    <source>
        <dbReference type="Proteomes" id="UP000233551"/>
    </source>
</evidence>
<gene>
    <name evidence="2" type="ORF">CRG98_026021</name>
</gene>
<evidence type="ECO:0000256" key="1">
    <source>
        <dbReference type="SAM" id="MobiDB-lite"/>
    </source>
</evidence>
<sequence>MRSLVLGTKPAQEKNEVRWWGNGSGHPSPGEVTDKLWGHCRPRWGRSRYQLSSLPQESRGPNFGWDPLVLGGGVRPTATPPWRGRRRLQSSPMISSREGRLSVRL</sequence>